<comment type="caution">
    <text evidence="1">The sequence shown here is derived from an EMBL/GenBank/DDBJ whole genome shotgun (WGS) entry which is preliminary data.</text>
</comment>
<organism evidence="1">
    <name type="scientific">Ophidiomyces ophidiicola</name>
    <dbReference type="NCBI Taxonomy" id="1387563"/>
    <lineage>
        <taxon>Eukaryota</taxon>
        <taxon>Fungi</taxon>
        <taxon>Dikarya</taxon>
        <taxon>Ascomycota</taxon>
        <taxon>Pezizomycotina</taxon>
        <taxon>Eurotiomycetes</taxon>
        <taxon>Eurotiomycetidae</taxon>
        <taxon>Onygenales</taxon>
        <taxon>Onygenaceae</taxon>
        <taxon>Ophidiomyces</taxon>
    </lineage>
</organism>
<evidence type="ECO:0000313" key="1">
    <source>
        <dbReference type="EMBL" id="KAI2384692.1"/>
    </source>
</evidence>
<name>A0ACB8UTF0_9EURO</name>
<accession>A0ACB8UTF0</accession>
<protein>
    <submittedName>
        <fullName evidence="1">Uncharacterized protein</fullName>
    </submittedName>
</protein>
<reference evidence="1" key="1">
    <citation type="journal article" date="2022" name="bioRxiv">
        <title>Population genetic analysis of Ophidiomyces ophidiicola, the causative agent of snake fungal disease, indicates recent introductions to the USA.</title>
        <authorList>
            <person name="Ladner J.T."/>
            <person name="Palmer J.M."/>
            <person name="Ettinger C.L."/>
            <person name="Stajich J.E."/>
            <person name="Farrell T.M."/>
            <person name="Glorioso B.M."/>
            <person name="Lawson B."/>
            <person name="Price S.J."/>
            <person name="Stengle A.G."/>
            <person name="Grear D.A."/>
            <person name="Lorch J.M."/>
        </authorList>
    </citation>
    <scope>NUCLEOTIDE SEQUENCE</scope>
    <source>
        <strain evidence="1">NWHC 24266-5</strain>
    </source>
</reference>
<gene>
    <name evidence="1" type="ORF">LOY88_004537</name>
</gene>
<dbReference type="EMBL" id="JALBCA010000069">
    <property type="protein sequence ID" value="KAI2384692.1"/>
    <property type="molecule type" value="Genomic_DNA"/>
</dbReference>
<sequence length="183" mass="21701">MSCISDVIKKDQQEMRNNYQHIIEAQDNETKERWGNQFVWELARYTVAEELIVYPALESHMDHGKIIADKDRNENRQIKEMLAQFQEMSPSDPRYRPTLDSIMTKLNKHIDEEQEEDLPSLESVLDPPESQQISRRFERTKILMPTRAHPNAPTQPYFETAAAFMQAPMDRIADIMWREFPEY</sequence>
<proteinExistence type="predicted"/>